<dbReference type="InterPro" id="IPR013783">
    <property type="entry name" value="Ig-like_fold"/>
</dbReference>
<dbReference type="Pfam" id="PF13585">
    <property type="entry name" value="CHU_C"/>
    <property type="match status" value="1"/>
</dbReference>
<dbReference type="NCBIfam" id="TIGR04131">
    <property type="entry name" value="Bac_Flav_CTERM"/>
    <property type="match status" value="1"/>
</dbReference>
<evidence type="ECO:0000313" key="2">
    <source>
        <dbReference type="EMBL" id="MCY1719819.1"/>
    </source>
</evidence>
<keyword evidence="3" id="KW-1185">Reference proteome</keyword>
<dbReference type="AlphaFoldDB" id="A0A9X3J3X8"/>
<feature type="signal peptide" evidence="1">
    <location>
        <begin position="1"/>
        <end position="20"/>
    </location>
</feature>
<sequence length="436" mass="49267">MKRSLYFLITLLLFSSTLQAQISASTADASDVTSYPVFPETDDIFIFCASDSLAEIGSLTVTTELQGTKTFLWEKYNEVSGTFELFFQESSEATSSQINNLADGCYRSTITLGGVTDIDRAWIFNNWTEAEASISDSNCESFWLHGAFQTAVLNYYDLSDNTEQEVYKDVQAEWQVDGNKISSLLNMQFFNPPYENTDYTLVVFDRFGCEGTSVAPYESIVTQAKFSVDANWTDSNKLTGEAPLTVTFINESENGSAGYYEWFFYRNMDDIIAESEGSPEPVDSIEFVAYDDSPVYTYQNSGAYWVKLVSKHVSELYTCVDTFALENYIIADTSFIRAPNVFTPNGDGNNDQFIVWFSSMKSLEINIYNRWGRRVHYWKSGSIQGFEGAKTESVWDGRIGGKYASPGVYYYDVVGRGRDGKKRTKSGFVHLFRNKD</sequence>
<dbReference type="Gene3D" id="2.60.40.10">
    <property type="entry name" value="Immunoglobulins"/>
    <property type="match status" value="1"/>
</dbReference>
<dbReference type="RefSeq" id="WP_343332153.1">
    <property type="nucleotide sequence ID" value="NZ_JAPOHD010000010.1"/>
</dbReference>
<protein>
    <submittedName>
        <fullName evidence="2">Gliding motility-associated C-terminal domain-containing protein</fullName>
    </submittedName>
</protein>
<dbReference type="Proteomes" id="UP001145087">
    <property type="component" value="Unassembled WGS sequence"/>
</dbReference>
<reference evidence="2" key="1">
    <citation type="submission" date="2022-11" db="EMBL/GenBank/DDBJ databases">
        <title>Marilongibacter aestuarii gen. nov., sp. nov., isolated from tidal flat sediment.</title>
        <authorList>
            <person name="Jiayan W."/>
        </authorList>
    </citation>
    <scope>NUCLEOTIDE SEQUENCE</scope>
    <source>
        <strain evidence="2">Z1-6</strain>
    </source>
</reference>
<dbReference type="SUPFAM" id="SSF49299">
    <property type="entry name" value="PKD domain"/>
    <property type="match status" value="1"/>
</dbReference>
<feature type="chain" id="PRO_5040718234" evidence="1">
    <location>
        <begin position="21"/>
        <end position="436"/>
    </location>
</feature>
<dbReference type="InterPro" id="IPR026341">
    <property type="entry name" value="T9SS_type_B"/>
</dbReference>
<organism evidence="2 3">
    <name type="scientific">Draconibacterium aestuarii</name>
    <dbReference type="NCBI Taxonomy" id="2998507"/>
    <lineage>
        <taxon>Bacteria</taxon>
        <taxon>Pseudomonadati</taxon>
        <taxon>Bacteroidota</taxon>
        <taxon>Bacteroidia</taxon>
        <taxon>Marinilabiliales</taxon>
        <taxon>Prolixibacteraceae</taxon>
        <taxon>Draconibacterium</taxon>
    </lineage>
</organism>
<proteinExistence type="predicted"/>
<dbReference type="InterPro" id="IPR035986">
    <property type="entry name" value="PKD_dom_sf"/>
</dbReference>
<comment type="caution">
    <text evidence="2">The sequence shown here is derived from an EMBL/GenBank/DDBJ whole genome shotgun (WGS) entry which is preliminary data.</text>
</comment>
<accession>A0A9X3J3X8</accession>
<dbReference type="EMBL" id="JAPOHD010000010">
    <property type="protein sequence ID" value="MCY1719819.1"/>
    <property type="molecule type" value="Genomic_DNA"/>
</dbReference>
<evidence type="ECO:0000313" key="3">
    <source>
        <dbReference type="Proteomes" id="UP001145087"/>
    </source>
</evidence>
<gene>
    <name evidence="2" type="ORF">OU798_05665</name>
</gene>
<evidence type="ECO:0000256" key="1">
    <source>
        <dbReference type="SAM" id="SignalP"/>
    </source>
</evidence>
<keyword evidence="1" id="KW-0732">Signal</keyword>
<name>A0A9X3J3X8_9BACT</name>